<evidence type="ECO:0000256" key="1">
    <source>
        <dbReference type="SAM" id="MobiDB-lite"/>
    </source>
</evidence>
<keyword evidence="5" id="KW-1185">Reference proteome</keyword>
<dbReference type="AlphaFoldDB" id="A0A0K3CDP1"/>
<protein>
    <recommendedName>
        <fullName evidence="2">GSKIP domain-containing protein</fullName>
    </recommendedName>
</protein>
<dbReference type="OMA" id="QGDHEND"/>
<evidence type="ECO:0000313" key="3">
    <source>
        <dbReference type="EMBL" id="CTR07834.1"/>
    </source>
</evidence>
<name>A0A0K3CDP1_RHOTO</name>
<dbReference type="InterPro" id="IPR023231">
    <property type="entry name" value="GSKIP_dom_sf"/>
</dbReference>
<feature type="region of interest" description="Disordered" evidence="1">
    <location>
        <begin position="107"/>
        <end position="130"/>
    </location>
</feature>
<feature type="domain" description="GSKIP" evidence="2">
    <location>
        <begin position="45"/>
        <end position="103"/>
    </location>
</feature>
<dbReference type="InterPro" id="IPR007967">
    <property type="entry name" value="GSKIP_dom"/>
</dbReference>
<dbReference type="OrthoDB" id="5804279at2759"/>
<evidence type="ECO:0000259" key="2">
    <source>
        <dbReference type="Pfam" id="PF05303"/>
    </source>
</evidence>
<accession>A0A0K3CDP1</accession>
<dbReference type="Pfam" id="PF05303">
    <property type="entry name" value="GSKIP_dom"/>
    <property type="match status" value="1"/>
</dbReference>
<proteinExistence type="predicted"/>
<evidence type="ECO:0000313" key="6">
    <source>
        <dbReference type="Proteomes" id="UP000239560"/>
    </source>
</evidence>
<gene>
    <name evidence="3" type="primary">FGENESH: predicted gene_7.80</name>
    <name evidence="4" type="ORF">AAT19DRAFT_15187</name>
    <name evidence="3" type="ORF">BN2166_0036950</name>
</gene>
<dbReference type="Gene3D" id="3.30.2280.10">
    <property type="entry name" value="Hypothetical protein (hspc210)"/>
    <property type="match status" value="1"/>
</dbReference>
<evidence type="ECO:0000313" key="5">
    <source>
        <dbReference type="Proteomes" id="UP000199069"/>
    </source>
</evidence>
<organism evidence="3 5">
    <name type="scientific">Rhodotorula toruloides</name>
    <name type="common">Yeast</name>
    <name type="synonym">Rhodosporidium toruloides</name>
    <dbReference type="NCBI Taxonomy" id="5286"/>
    <lineage>
        <taxon>Eukaryota</taxon>
        <taxon>Fungi</taxon>
        <taxon>Dikarya</taxon>
        <taxon>Basidiomycota</taxon>
        <taxon>Pucciniomycotina</taxon>
        <taxon>Microbotryomycetes</taxon>
        <taxon>Sporidiobolales</taxon>
        <taxon>Sporidiobolaceae</taxon>
        <taxon>Rhodotorula</taxon>
    </lineage>
</organism>
<evidence type="ECO:0000313" key="4">
    <source>
        <dbReference type="EMBL" id="PRQ73620.1"/>
    </source>
</evidence>
<dbReference type="EMBL" id="CWKI01000007">
    <property type="protein sequence ID" value="CTR07834.1"/>
    <property type="molecule type" value="Genomic_DNA"/>
</dbReference>
<dbReference type="Proteomes" id="UP000199069">
    <property type="component" value="Unassembled WGS sequence"/>
</dbReference>
<dbReference type="EMBL" id="LCTV02000007">
    <property type="protein sequence ID" value="PRQ73620.1"/>
    <property type="molecule type" value="Genomic_DNA"/>
</dbReference>
<sequence>MPSAFAASELKQALSEIPWGMRAHRLLPDDPAVPDAARAEVDLLEEGQSVTVSCSDGGWRIVGSKGRCRKNNAVFDTLDDLMLAVSPAFKGKRMEKLMEKLAEVADDRQKSRWADFDEAAAQGDHENDAR</sequence>
<reference evidence="3 5" key="1">
    <citation type="submission" date="2015-07" db="EMBL/GenBank/DDBJ databases">
        <authorList>
            <person name="Cajimat M.N.B."/>
            <person name="Milazzo M.L."/>
            <person name="Fulhorst C.F."/>
        </authorList>
    </citation>
    <scope>NUCLEOTIDE SEQUENCE [LARGE SCALE GENOMIC DNA]</scope>
    <source>
        <strain evidence="3">Single colony</strain>
    </source>
</reference>
<dbReference type="SUPFAM" id="SSF103107">
    <property type="entry name" value="Hypothetical protein c14orf129, hspc210"/>
    <property type="match status" value="1"/>
</dbReference>
<dbReference type="STRING" id="5286.A0A0K3CDP1"/>
<dbReference type="Proteomes" id="UP000239560">
    <property type="component" value="Unassembled WGS sequence"/>
</dbReference>
<reference evidence="4 6" key="2">
    <citation type="journal article" date="2018" name="Elife">
        <title>Functional genomics of lipid metabolism in the oleaginous yeast Rhodosporidium toruloides.</title>
        <authorList>
            <person name="Coradetti S.T."/>
            <person name="Pinel D."/>
            <person name="Geiselman G."/>
            <person name="Ito M."/>
            <person name="Mondo S."/>
            <person name="Reilly M.C."/>
            <person name="Cheng Y.F."/>
            <person name="Bauer S."/>
            <person name="Grigoriev I."/>
            <person name="Gladden J.M."/>
            <person name="Simmons B.A."/>
            <person name="Brem R."/>
            <person name="Arkin A.P."/>
            <person name="Skerker J.M."/>
        </authorList>
    </citation>
    <scope>NUCLEOTIDE SEQUENCE [LARGE SCALE GENOMIC DNA]</scope>
    <source>
        <strain evidence="4 6">NBRC 0880</strain>
    </source>
</reference>